<dbReference type="EMBL" id="JAACJL010000057">
    <property type="protein sequence ID" value="KAF4612102.1"/>
    <property type="molecule type" value="Genomic_DNA"/>
</dbReference>
<dbReference type="SUPFAM" id="SSF50978">
    <property type="entry name" value="WD40 repeat-like"/>
    <property type="match status" value="1"/>
</dbReference>
<evidence type="ECO:0000313" key="1">
    <source>
        <dbReference type="EMBL" id="KAF4612102.1"/>
    </source>
</evidence>
<dbReference type="AlphaFoldDB" id="A0A8H4VJM7"/>
<accession>A0A8H4VJM7</accession>
<dbReference type="Gene3D" id="2.130.10.10">
    <property type="entry name" value="YVTN repeat-like/Quinoprotein amine dehydrogenase"/>
    <property type="match status" value="1"/>
</dbReference>
<name>A0A8H4VJM7_9AGAR</name>
<organism evidence="1 2">
    <name type="scientific">Agrocybe pediades</name>
    <dbReference type="NCBI Taxonomy" id="84607"/>
    <lineage>
        <taxon>Eukaryota</taxon>
        <taxon>Fungi</taxon>
        <taxon>Dikarya</taxon>
        <taxon>Basidiomycota</taxon>
        <taxon>Agaricomycotina</taxon>
        <taxon>Agaricomycetes</taxon>
        <taxon>Agaricomycetidae</taxon>
        <taxon>Agaricales</taxon>
        <taxon>Agaricineae</taxon>
        <taxon>Strophariaceae</taxon>
        <taxon>Agrocybe</taxon>
    </lineage>
</organism>
<protein>
    <submittedName>
        <fullName evidence="1">Uncharacterized protein</fullName>
    </submittedName>
</protein>
<comment type="caution">
    <text evidence="1">The sequence shown here is derived from an EMBL/GenBank/DDBJ whole genome shotgun (WGS) entry which is preliminary data.</text>
</comment>
<keyword evidence="2" id="KW-1185">Reference proteome</keyword>
<dbReference type="Proteomes" id="UP000521872">
    <property type="component" value="Unassembled WGS sequence"/>
</dbReference>
<dbReference type="InterPro" id="IPR036322">
    <property type="entry name" value="WD40_repeat_dom_sf"/>
</dbReference>
<sequence>MVVSTKGAALLRPPNDIADKKNVGEAARPRNLVIIVVLSILSMTSPPTPPTETISAASKNSYGQQITTISLIQVSQHPTVTQRIEPNMSPLAASSPELPMSKNSGYTLQTQLKGHTGLVLCMSATEDGKLASGGMAFNFVWRASLLLRVGPGIDGVRIWDFRSVVGKHVPPAWKAPQLSRPCGAGERGPTTALTWIRREDEPEDGLVYGTASGMIACWREVSGSNRVTAYEETYSARLANPGEITAIAFDSASNRLAVSNRNSVVSLLRVGPKLDLHPIFTVVLKDHVPKALAFSQSGEVRAVHSFGLYDGIIYTLSGRDGKIEDQQQTGCRIGNVSANLRRGVFCLDDPAQGVALYRYSSWDRVRTYAVAIEKSMRPRQISFIEDCKFILSGSDHGAVYLFDRRSGNMVDELRCGTGRVQALTATEHLEKPLIFSAVCRSGWMDDECVISVWQKTQAPTVPATSVPGVPKVKHAPAQVSFYASLFKLALQACFLVMALGFIWQNLPEEAFDLFDRYFC</sequence>
<dbReference type="InterPro" id="IPR015943">
    <property type="entry name" value="WD40/YVTN_repeat-like_dom_sf"/>
</dbReference>
<gene>
    <name evidence="1" type="ORF">D9613_003632</name>
</gene>
<evidence type="ECO:0000313" key="2">
    <source>
        <dbReference type="Proteomes" id="UP000521872"/>
    </source>
</evidence>
<reference evidence="1 2" key="1">
    <citation type="submission" date="2019-12" db="EMBL/GenBank/DDBJ databases">
        <authorList>
            <person name="Floudas D."/>
            <person name="Bentzer J."/>
            <person name="Ahren D."/>
            <person name="Johansson T."/>
            <person name="Persson P."/>
            <person name="Tunlid A."/>
        </authorList>
    </citation>
    <scope>NUCLEOTIDE SEQUENCE [LARGE SCALE GENOMIC DNA]</scope>
    <source>
        <strain evidence="1 2">CBS 102.39</strain>
    </source>
</reference>
<proteinExistence type="predicted"/>